<dbReference type="CDD" id="cd00051">
    <property type="entry name" value="EFh"/>
    <property type="match status" value="1"/>
</dbReference>
<evidence type="ECO:0000313" key="4">
    <source>
        <dbReference type="Proteomes" id="UP000688137"/>
    </source>
</evidence>
<dbReference type="OMA" id="NEIDVWL"/>
<proteinExistence type="predicted"/>
<accession>A0A8S1KRH6</accession>
<dbReference type="InterPro" id="IPR002048">
    <property type="entry name" value="EF_hand_dom"/>
</dbReference>
<dbReference type="PROSITE" id="PS00018">
    <property type="entry name" value="EF_HAND_1"/>
    <property type="match status" value="3"/>
</dbReference>
<dbReference type="GO" id="GO:0005634">
    <property type="term" value="C:nucleus"/>
    <property type="evidence" value="ECO:0007669"/>
    <property type="project" value="TreeGrafter"/>
</dbReference>
<keyword evidence="1" id="KW-0106">Calcium</keyword>
<dbReference type="SMART" id="SM00054">
    <property type="entry name" value="EFh"/>
    <property type="match status" value="4"/>
</dbReference>
<name>A0A8S1KRH6_PARPR</name>
<feature type="domain" description="EF-hand" evidence="2">
    <location>
        <begin position="108"/>
        <end position="143"/>
    </location>
</feature>
<evidence type="ECO:0000259" key="2">
    <source>
        <dbReference type="PROSITE" id="PS50222"/>
    </source>
</evidence>
<dbReference type="GO" id="GO:0005829">
    <property type="term" value="C:cytosol"/>
    <property type="evidence" value="ECO:0007669"/>
    <property type="project" value="TreeGrafter"/>
</dbReference>
<dbReference type="GO" id="GO:0051480">
    <property type="term" value="P:regulation of cytosolic calcium ion concentration"/>
    <property type="evidence" value="ECO:0007669"/>
    <property type="project" value="TreeGrafter"/>
</dbReference>
<gene>
    <name evidence="3" type="ORF">PPRIM_AZ9-3.1.T0200393</name>
</gene>
<feature type="domain" description="EF-hand" evidence="2">
    <location>
        <begin position="67"/>
        <end position="92"/>
    </location>
</feature>
<feature type="domain" description="EF-hand" evidence="2">
    <location>
        <begin position="15"/>
        <end position="50"/>
    </location>
</feature>
<dbReference type="Pfam" id="PF13499">
    <property type="entry name" value="EF-hand_7"/>
    <property type="match status" value="2"/>
</dbReference>
<dbReference type="AlphaFoldDB" id="A0A8S1KRH6"/>
<dbReference type="EMBL" id="CAJJDM010000017">
    <property type="protein sequence ID" value="CAD8053564.1"/>
    <property type="molecule type" value="Genomic_DNA"/>
</dbReference>
<evidence type="ECO:0000313" key="3">
    <source>
        <dbReference type="EMBL" id="CAD8053564.1"/>
    </source>
</evidence>
<dbReference type="InterPro" id="IPR051001">
    <property type="entry name" value="Calbindin_Ca-bind"/>
</dbReference>
<dbReference type="PROSITE" id="PS50222">
    <property type="entry name" value="EF_HAND_2"/>
    <property type="match status" value="4"/>
</dbReference>
<sequence length="182" mass="21120">MDYRIGSASMSDLESAKIVAKKLFETYDRDRNGVIDTTETIPMIVDAYKSFNRSFQPTRGDIDSYSKVMDRNGDGKVTYQDIEELCIKYLCPQYSQQSRQQINKPQDPRIEVARRVFRKYDTDNSGFLNVQEIQKMITEAYRSMGLAQPTYKDVQAWLDVADTNKDGFISLQEFEQFVQKSL</sequence>
<reference evidence="3" key="1">
    <citation type="submission" date="2021-01" db="EMBL/GenBank/DDBJ databases">
        <authorList>
            <consortium name="Genoscope - CEA"/>
            <person name="William W."/>
        </authorList>
    </citation>
    <scope>NUCLEOTIDE SEQUENCE</scope>
</reference>
<organism evidence="3 4">
    <name type="scientific">Paramecium primaurelia</name>
    <dbReference type="NCBI Taxonomy" id="5886"/>
    <lineage>
        <taxon>Eukaryota</taxon>
        <taxon>Sar</taxon>
        <taxon>Alveolata</taxon>
        <taxon>Ciliophora</taxon>
        <taxon>Intramacronucleata</taxon>
        <taxon>Oligohymenophorea</taxon>
        <taxon>Peniculida</taxon>
        <taxon>Parameciidae</taxon>
        <taxon>Paramecium</taxon>
    </lineage>
</organism>
<dbReference type="PANTHER" id="PTHR19972">
    <property type="entry name" value="CALBINDIN"/>
    <property type="match status" value="1"/>
</dbReference>
<dbReference type="PANTHER" id="PTHR19972:SF10">
    <property type="entry name" value="CALBINDIN-32"/>
    <property type="match status" value="1"/>
</dbReference>
<comment type="caution">
    <text evidence="3">The sequence shown here is derived from an EMBL/GenBank/DDBJ whole genome shotgun (WGS) entry which is preliminary data.</text>
</comment>
<dbReference type="InterPro" id="IPR018247">
    <property type="entry name" value="EF_Hand_1_Ca_BS"/>
</dbReference>
<feature type="domain" description="EF-hand" evidence="2">
    <location>
        <begin position="149"/>
        <end position="182"/>
    </location>
</feature>
<dbReference type="Proteomes" id="UP000688137">
    <property type="component" value="Unassembled WGS sequence"/>
</dbReference>
<protein>
    <recommendedName>
        <fullName evidence="2">EF-hand domain-containing protein</fullName>
    </recommendedName>
</protein>
<evidence type="ECO:0000256" key="1">
    <source>
        <dbReference type="ARBA" id="ARBA00022837"/>
    </source>
</evidence>
<keyword evidence="4" id="KW-1185">Reference proteome</keyword>
<dbReference type="GO" id="GO:0005509">
    <property type="term" value="F:calcium ion binding"/>
    <property type="evidence" value="ECO:0007669"/>
    <property type="project" value="InterPro"/>
</dbReference>